<evidence type="ECO:0000259" key="9">
    <source>
        <dbReference type="PROSITE" id="PS50835"/>
    </source>
</evidence>
<dbReference type="PANTHER" id="PTHR11860:SF89">
    <property type="entry name" value="CMRF35-LIKE MOLECULE 2"/>
    <property type="match status" value="1"/>
</dbReference>
<dbReference type="InterPro" id="IPR013783">
    <property type="entry name" value="Ig-like_fold"/>
</dbReference>
<dbReference type="InterPro" id="IPR036179">
    <property type="entry name" value="Ig-like_dom_sf"/>
</dbReference>
<evidence type="ECO:0000256" key="5">
    <source>
        <dbReference type="ARBA" id="ARBA00023157"/>
    </source>
</evidence>
<sequence length="310" mass="33667">MSHARLQTSGFQLGLGIAGDTSQGYRTMWLPPALLLLCLPGCLSLVGPRSVTGTTGDSLTIRCQYEEGYKGYNKYWCRGQYDTDCDKIVETHGTEREERKGRVSIRDDADDLTLTVTMKSLHAADAGSYWCKIQTVWILDTWSRDPSFQVQVSVSPAPRTTTRRTTHPATPATFPAVTTGQNFSTNHCPGVPLSTVHFLFLIFLKLPLFLGVLAALLWVSRCQKGSGGGQSRPDQETPPCRPPAPGKPCPGEYRPSDWTRETCGLCTPGQGGSSAWTLQGPKPLEGIVPVPPGGSWISEDTRSGPQGGER</sequence>
<dbReference type="CDD" id="cd05716">
    <property type="entry name" value="IgV_pIgR_like"/>
    <property type="match status" value="1"/>
</dbReference>
<feature type="compositionally biased region" description="Pro residues" evidence="6">
    <location>
        <begin position="239"/>
        <end position="248"/>
    </location>
</feature>
<feature type="region of interest" description="Disordered" evidence="6">
    <location>
        <begin position="274"/>
        <end position="310"/>
    </location>
</feature>
<dbReference type="InterPro" id="IPR013106">
    <property type="entry name" value="Ig_V-set"/>
</dbReference>
<evidence type="ECO:0000256" key="2">
    <source>
        <dbReference type="ARBA" id="ARBA00022692"/>
    </source>
</evidence>
<dbReference type="GO" id="GO:0004888">
    <property type="term" value="F:transmembrane signaling receptor activity"/>
    <property type="evidence" value="ECO:0007669"/>
    <property type="project" value="TreeGrafter"/>
</dbReference>
<dbReference type="InterPro" id="IPR003599">
    <property type="entry name" value="Ig_sub"/>
</dbReference>
<protein>
    <recommendedName>
        <fullName evidence="9">Ig-like domain-containing protein</fullName>
    </recommendedName>
</protein>
<feature type="region of interest" description="Disordered" evidence="6">
    <location>
        <begin position="225"/>
        <end position="254"/>
    </location>
</feature>
<dbReference type="PROSITE" id="PS50835">
    <property type="entry name" value="IG_LIKE"/>
    <property type="match status" value="1"/>
</dbReference>
<dbReference type="FunFam" id="2.60.40.10:FF:000370">
    <property type="entry name" value="CMRF35-like molecule 1"/>
    <property type="match status" value="1"/>
</dbReference>
<keyword evidence="11" id="KW-1185">Reference proteome</keyword>
<name>A0AA40HGN4_CNENI</name>
<keyword evidence="4 7" id="KW-0472">Membrane</keyword>
<dbReference type="Proteomes" id="UP001177744">
    <property type="component" value="Unassembled WGS sequence"/>
</dbReference>
<gene>
    <name evidence="10" type="ORF">QTO34_008801</name>
</gene>
<dbReference type="SMART" id="SM00409">
    <property type="entry name" value="IG"/>
    <property type="match status" value="1"/>
</dbReference>
<dbReference type="GO" id="GO:0005886">
    <property type="term" value="C:plasma membrane"/>
    <property type="evidence" value="ECO:0007669"/>
    <property type="project" value="TreeGrafter"/>
</dbReference>
<reference evidence="10" key="1">
    <citation type="submission" date="2023-06" db="EMBL/GenBank/DDBJ databases">
        <title>Reference genome for the Northern bat (Eptesicus nilssonii), a most northern bat species.</title>
        <authorList>
            <person name="Laine V.N."/>
            <person name="Pulliainen A.T."/>
            <person name="Lilley T.M."/>
        </authorList>
    </citation>
    <scope>NUCLEOTIDE SEQUENCE</scope>
    <source>
        <strain evidence="10">BLF_Eptnil</strain>
        <tissue evidence="10">Kidney</tissue>
    </source>
</reference>
<evidence type="ECO:0000313" key="11">
    <source>
        <dbReference type="Proteomes" id="UP001177744"/>
    </source>
</evidence>
<dbReference type="EMBL" id="JAULJE010000020">
    <property type="protein sequence ID" value="KAK1330859.1"/>
    <property type="molecule type" value="Genomic_DNA"/>
</dbReference>
<dbReference type="InterPro" id="IPR007110">
    <property type="entry name" value="Ig-like_dom"/>
</dbReference>
<evidence type="ECO:0000256" key="1">
    <source>
        <dbReference type="ARBA" id="ARBA00004370"/>
    </source>
</evidence>
<evidence type="ECO:0000313" key="10">
    <source>
        <dbReference type="EMBL" id="KAK1330859.1"/>
    </source>
</evidence>
<dbReference type="SUPFAM" id="SSF48726">
    <property type="entry name" value="Immunoglobulin"/>
    <property type="match status" value="1"/>
</dbReference>
<feature type="compositionally biased region" description="Low complexity" evidence="6">
    <location>
        <begin position="167"/>
        <end position="176"/>
    </location>
</feature>
<accession>A0AA40HGN4</accession>
<keyword evidence="2 7" id="KW-0812">Transmembrane</keyword>
<feature type="domain" description="Ig-like" evidence="9">
    <location>
        <begin position="32"/>
        <end position="155"/>
    </location>
</feature>
<dbReference type="Gene3D" id="2.60.40.10">
    <property type="entry name" value="Immunoglobulins"/>
    <property type="match status" value="1"/>
</dbReference>
<evidence type="ECO:0000256" key="6">
    <source>
        <dbReference type="SAM" id="MobiDB-lite"/>
    </source>
</evidence>
<dbReference type="Pfam" id="PF07686">
    <property type="entry name" value="V-set"/>
    <property type="match status" value="1"/>
</dbReference>
<feature type="chain" id="PRO_5041330408" description="Ig-like domain-containing protein" evidence="8">
    <location>
        <begin position="45"/>
        <end position="310"/>
    </location>
</feature>
<proteinExistence type="predicted"/>
<organism evidence="10 11">
    <name type="scientific">Cnephaeus nilssonii</name>
    <name type="common">Northern bat</name>
    <name type="synonym">Eptesicus nilssonii</name>
    <dbReference type="NCBI Taxonomy" id="3371016"/>
    <lineage>
        <taxon>Eukaryota</taxon>
        <taxon>Metazoa</taxon>
        <taxon>Chordata</taxon>
        <taxon>Craniata</taxon>
        <taxon>Vertebrata</taxon>
        <taxon>Euteleostomi</taxon>
        <taxon>Mammalia</taxon>
        <taxon>Eutheria</taxon>
        <taxon>Laurasiatheria</taxon>
        <taxon>Chiroptera</taxon>
        <taxon>Yangochiroptera</taxon>
        <taxon>Vespertilionidae</taxon>
        <taxon>Cnephaeus</taxon>
    </lineage>
</organism>
<evidence type="ECO:0000256" key="3">
    <source>
        <dbReference type="ARBA" id="ARBA00022729"/>
    </source>
</evidence>
<dbReference type="InterPro" id="IPR050671">
    <property type="entry name" value="CD300_family_receptors"/>
</dbReference>
<evidence type="ECO:0000256" key="8">
    <source>
        <dbReference type="SAM" id="SignalP"/>
    </source>
</evidence>
<evidence type="ECO:0000256" key="7">
    <source>
        <dbReference type="SAM" id="Phobius"/>
    </source>
</evidence>
<dbReference type="PANTHER" id="PTHR11860">
    <property type="entry name" value="POLYMERIC-IMMUNOGLOBULIN RECEPTOR"/>
    <property type="match status" value="1"/>
</dbReference>
<evidence type="ECO:0000256" key="4">
    <source>
        <dbReference type="ARBA" id="ARBA00023136"/>
    </source>
</evidence>
<feature type="transmembrane region" description="Helical" evidence="7">
    <location>
        <begin position="198"/>
        <end position="219"/>
    </location>
</feature>
<keyword evidence="7" id="KW-1133">Transmembrane helix</keyword>
<comment type="caution">
    <text evidence="10">The sequence shown here is derived from an EMBL/GenBank/DDBJ whole genome shotgun (WGS) entry which is preliminary data.</text>
</comment>
<dbReference type="AlphaFoldDB" id="A0AA40HGN4"/>
<feature type="region of interest" description="Disordered" evidence="6">
    <location>
        <begin position="153"/>
        <end position="176"/>
    </location>
</feature>
<comment type="subcellular location">
    <subcellularLocation>
        <location evidence="1">Membrane</location>
    </subcellularLocation>
</comment>
<feature type="signal peptide" evidence="8">
    <location>
        <begin position="1"/>
        <end position="44"/>
    </location>
</feature>
<keyword evidence="3 8" id="KW-0732">Signal</keyword>
<keyword evidence="5" id="KW-1015">Disulfide bond</keyword>